<evidence type="ECO:0000256" key="1">
    <source>
        <dbReference type="ARBA" id="ARBA00010641"/>
    </source>
</evidence>
<keyword evidence="2 6" id="KW-0805">Transcription regulation</keyword>
<feature type="compositionally biased region" description="Low complexity" evidence="7">
    <location>
        <begin position="397"/>
        <end position="419"/>
    </location>
</feature>
<evidence type="ECO:0000256" key="7">
    <source>
        <dbReference type="SAM" id="MobiDB-lite"/>
    </source>
</evidence>
<dbReference type="SUPFAM" id="SSF50370">
    <property type="entry name" value="Ricin B-like lectins"/>
    <property type="match status" value="1"/>
</dbReference>
<dbReference type="InterPro" id="IPR000772">
    <property type="entry name" value="Ricin_B_lectin"/>
</dbReference>
<evidence type="ECO:0000313" key="10">
    <source>
        <dbReference type="Proteomes" id="UP001501470"/>
    </source>
</evidence>
<feature type="domain" description="Ricin B lectin" evidence="8">
    <location>
        <begin position="418"/>
        <end position="566"/>
    </location>
</feature>
<dbReference type="Gene3D" id="1.10.10.10">
    <property type="entry name" value="Winged helix-like DNA-binding domain superfamily/Winged helix DNA-binding domain"/>
    <property type="match status" value="1"/>
</dbReference>
<dbReference type="InterPro" id="IPR013325">
    <property type="entry name" value="RNA_pol_sigma_r2"/>
</dbReference>
<protein>
    <recommendedName>
        <fullName evidence="6">RNA polymerase sigma factor</fullName>
    </recommendedName>
</protein>
<keyword evidence="10" id="KW-1185">Reference proteome</keyword>
<dbReference type="InterPro" id="IPR039425">
    <property type="entry name" value="RNA_pol_sigma-70-like"/>
</dbReference>
<gene>
    <name evidence="9" type="ORF">GCM10009827_084640</name>
</gene>
<accession>A0ABN2C1S6</accession>
<evidence type="ECO:0000259" key="8">
    <source>
        <dbReference type="SMART" id="SM00458"/>
    </source>
</evidence>
<keyword evidence="3 6" id="KW-0731">Sigma factor</keyword>
<organism evidence="9 10">
    <name type="scientific">Dactylosporangium maewongense</name>
    <dbReference type="NCBI Taxonomy" id="634393"/>
    <lineage>
        <taxon>Bacteria</taxon>
        <taxon>Bacillati</taxon>
        <taxon>Actinomycetota</taxon>
        <taxon>Actinomycetes</taxon>
        <taxon>Micromonosporales</taxon>
        <taxon>Micromonosporaceae</taxon>
        <taxon>Dactylosporangium</taxon>
    </lineage>
</organism>
<dbReference type="SMART" id="SM00458">
    <property type="entry name" value="RICIN"/>
    <property type="match status" value="1"/>
</dbReference>
<dbReference type="InterPro" id="IPR007627">
    <property type="entry name" value="RNA_pol_sigma70_r2"/>
</dbReference>
<dbReference type="SUPFAM" id="SSF88946">
    <property type="entry name" value="Sigma2 domain of RNA polymerase sigma factors"/>
    <property type="match status" value="1"/>
</dbReference>
<dbReference type="PROSITE" id="PS50231">
    <property type="entry name" value="RICIN_B_LECTIN"/>
    <property type="match status" value="1"/>
</dbReference>
<feature type="compositionally biased region" description="Pro residues" evidence="7">
    <location>
        <begin position="374"/>
        <end position="383"/>
    </location>
</feature>
<dbReference type="InterPro" id="IPR000838">
    <property type="entry name" value="RNA_pol_sigma70_ECF_CS"/>
</dbReference>
<dbReference type="Pfam" id="PF14200">
    <property type="entry name" value="RicinB_lectin_2"/>
    <property type="match status" value="2"/>
</dbReference>
<evidence type="ECO:0000256" key="3">
    <source>
        <dbReference type="ARBA" id="ARBA00023082"/>
    </source>
</evidence>
<dbReference type="Pfam" id="PF04542">
    <property type="entry name" value="Sigma70_r2"/>
    <property type="match status" value="1"/>
</dbReference>
<evidence type="ECO:0000256" key="6">
    <source>
        <dbReference type="RuleBase" id="RU000716"/>
    </source>
</evidence>
<dbReference type="InterPro" id="IPR035992">
    <property type="entry name" value="Ricin_B-like_lectins"/>
</dbReference>
<dbReference type="InterPro" id="IPR013324">
    <property type="entry name" value="RNA_pol_sigma_r3/r4-like"/>
</dbReference>
<dbReference type="SUPFAM" id="SSF88659">
    <property type="entry name" value="Sigma3 and sigma4 domains of RNA polymerase sigma factors"/>
    <property type="match status" value="1"/>
</dbReference>
<comment type="similarity">
    <text evidence="1 6">Belongs to the sigma-70 factor family. ECF subfamily.</text>
</comment>
<feature type="region of interest" description="Disordered" evidence="7">
    <location>
        <begin position="361"/>
        <end position="419"/>
    </location>
</feature>
<dbReference type="EMBL" id="BAAAQD010000022">
    <property type="protein sequence ID" value="GAA1551084.1"/>
    <property type="molecule type" value="Genomic_DNA"/>
</dbReference>
<feature type="region of interest" description="Disordered" evidence="7">
    <location>
        <begin position="1"/>
        <end position="30"/>
    </location>
</feature>
<dbReference type="NCBIfam" id="TIGR02937">
    <property type="entry name" value="sigma70-ECF"/>
    <property type="match status" value="1"/>
</dbReference>
<reference evidence="9 10" key="1">
    <citation type="journal article" date="2019" name="Int. J. Syst. Evol. Microbiol.">
        <title>The Global Catalogue of Microorganisms (GCM) 10K type strain sequencing project: providing services to taxonomists for standard genome sequencing and annotation.</title>
        <authorList>
            <consortium name="The Broad Institute Genomics Platform"/>
            <consortium name="The Broad Institute Genome Sequencing Center for Infectious Disease"/>
            <person name="Wu L."/>
            <person name="Ma J."/>
        </authorList>
    </citation>
    <scope>NUCLEOTIDE SEQUENCE [LARGE SCALE GENOMIC DNA]</scope>
    <source>
        <strain evidence="9 10">JCM 15933</strain>
    </source>
</reference>
<dbReference type="InterPro" id="IPR014284">
    <property type="entry name" value="RNA_pol_sigma-70_dom"/>
</dbReference>
<sequence length="568" mass="60172">MRRVATDCWPTPRAVNQGGPAPRLRKPPSVPPLTFRGDYAPLVIAAQAGSRDARDELISACLPLLYNIVGRAVSSPADVDDVVQETLLLVLRDLPGLRSPESFRPWLAAVAMHQIGRHRDRWQSAAARTTAIEEAADVADSAADIERTTVLHMQLAEQRRRLAEASRWLDPDDRTLLSLWWQETAELMSRAEVAEAMGVNVAHAGVRLQRMREQLERCRGIVSALSAEPRCARLDTVVSEWDGQPSTVWRKRIARHIRDCAVCTATTADLIRIDKIITALAVLPVPATLIAALMAKGLLPAAATGAASSFAHAASGAAATGTVHFSLTSKLAAAVAAHPIVSLVAGTVIVAGVVVTPIAVSTPPAEPAPTRVAAPPPTPPRPPVTAGSTTNGPAPVTRGPTASSTPGPSPSGTTPITGRTWTLTAEHSGKLMDVEAQSGTDRAPVVQWPGTGADNQRWQVIDAGGGTVNLKAVHSGKCLDVDARSTTAGAYLQQYRCNNDDNQRFTITPVPVATPAPTPTATAGVYIIRNVLSGLCVDVFGNAATDGTRLVQWTCQGTTNQQWRFTQV</sequence>
<dbReference type="Gene3D" id="1.10.1740.10">
    <property type="match status" value="1"/>
</dbReference>
<dbReference type="CDD" id="cd00161">
    <property type="entry name" value="beta-trefoil_Ricin-like"/>
    <property type="match status" value="1"/>
</dbReference>
<evidence type="ECO:0000256" key="2">
    <source>
        <dbReference type="ARBA" id="ARBA00023015"/>
    </source>
</evidence>
<dbReference type="InterPro" id="IPR036388">
    <property type="entry name" value="WH-like_DNA-bd_sf"/>
</dbReference>
<dbReference type="PANTHER" id="PTHR43133">
    <property type="entry name" value="RNA POLYMERASE ECF-TYPE SIGMA FACTO"/>
    <property type="match status" value="1"/>
</dbReference>
<name>A0ABN2C1S6_9ACTN</name>
<dbReference type="PROSITE" id="PS01063">
    <property type="entry name" value="SIGMA70_ECF"/>
    <property type="match status" value="1"/>
</dbReference>
<feature type="compositionally biased region" description="Low complexity" evidence="7">
    <location>
        <begin position="361"/>
        <end position="373"/>
    </location>
</feature>
<evidence type="ECO:0000256" key="5">
    <source>
        <dbReference type="ARBA" id="ARBA00023163"/>
    </source>
</evidence>
<comment type="caution">
    <text evidence="9">The sequence shown here is derived from an EMBL/GenBank/DDBJ whole genome shotgun (WGS) entry which is preliminary data.</text>
</comment>
<evidence type="ECO:0000313" key="9">
    <source>
        <dbReference type="EMBL" id="GAA1551084.1"/>
    </source>
</evidence>
<proteinExistence type="inferred from homology"/>
<evidence type="ECO:0000256" key="4">
    <source>
        <dbReference type="ARBA" id="ARBA00023125"/>
    </source>
</evidence>
<keyword evidence="4 6" id="KW-0238">DNA-binding</keyword>
<dbReference type="Gene3D" id="2.80.10.50">
    <property type="match status" value="3"/>
</dbReference>
<keyword evidence="5 6" id="KW-0804">Transcription</keyword>
<dbReference type="PANTHER" id="PTHR43133:SF51">
    <property type="entry name" value="RNA POLYMERASE SIGMA FACTOR"/>
    <property type="match status" value="1"/>
</dbReference>
<dbReference type="Proteomes" id="UP001501470">
    <property type="component" value="Unassembled WGS sequence"/>
</dbReference>